<sequence>MLGKKLVTAQKRGDTRALFLGLGMMACSVLMYFFIEITITPKYKKSIWTKESICEVMKASIKEKVHCIFNKHSGDENIFRYPCLEVQVNLTALGQVVMLYHTEDTWTRNPKCSYIPGNLENFGEVQKNVESIKNNFSKIKIFPCFYDPSRAEPSVILERLYSPAGFVITMIWPTLMMTGGILIIILVKINQYLSVFTASQYIRPV</sequence>
<feature type="transmembrane region" description="Helical" evidence="10">
    <location>
        <begin position="17"/>
        <end position="35"/>
    </location>
</feature>
<evidence type="ECO:0000313" key="11">
    <source>
        <dbReference type="Proteomes" id="UP000694871"/>
    </source>
</evidence>
<evidence type="ECO:0000256" key="8">
    <source>
        <dbReference type="ARBA" id="ARBA00023303"/>
    </source>
</evidence>
<dbReference type="InterPro" id="IPR003930">
    <property type="entry name" value="K_chnl_Ca-activ_BK_bsu"/>
</dbReference>
<evidence type="ECO:0000256" key="10">
    <source>
        <dbReference type="SAM" id="Phobius"/>
    </source>
</evidence>
<keyword evidence="6 10" id="KW-0472">Membrane</keyword>
<dbReference type="PROSITE" id="PS51257">
    <property type="entry name" value="PROKAR_LIPOPROTEIN"/>
    <property type="match status" value="1"/>
</dbReference>
<feature type="transmembrane region" description="Helical" evidence="10">
    <location>
        <begin position="164"/>
        <end position="187"/>
    </location>
</feature>
<keyword evidence="4 10" id="KW-1133">Transmembrane helix</keyword>
<keyword evidence="11" id="KW-1185">Reference proteome</keyword>
<dbReference type="PANTHER" id="PTHR10258">
    <property type="entry name" value="CALCIUM-ACTIVATED POTASSIUM CHANNEL SUBUNIT BETA"/>
    <property type="match status" value="1"/>
</dbReference>
<proteinExistence type="inferred from homology"/>
<evidence type="ECO:0000256" key="5">
    <source>
        <dbReference type="ARBA" id="ARBA00023065"/>
    </source>
</evidence>
<protein>
    <submittedName>
        <fullName evidence="12">Calcium-activated potassium channel subunit beta</fullName>
    </submittedName>
</protein>
<dbReference type="RefSeq" id="XP_015271951.1">
    <property type="nucleotide sequence ID" value="XM_015416465.1"/>
</dbReference>
<keyword evidence="3 10" id="KW-0812">Transmembrane</keyword>
<keyword evidence="2" id="KW-0813">Transport</keyword>
<keyword evidence="8 12" id="KW-0407">Ion channel</keyword>
<accession>A0ABM1KE14</accession>
<dbReference type="GO" id="GO:0034220">
    <property type="term" value="P:monoatomic ion transmembrane transport"/>
    <property type="evidence" value="ECO:0007669"/>
    <property type="project" value="UniProtKB-KW"/>
</dbReference>
<keyword evidence="5" id="KW-0406">Ion transport</keyword>
<evidence type="ECO:0000256" key="3">
    <source>
        <dbReference type="ARBA" id="ARBA00022692"/>
    </source>
</evidence>
<evidence type="ECO:0000256" key="1">
    <source>
        <dbReference type="ARBA" id="ARBA00004141"/>
    </source>
</evidence>
<evidence type="ECO:0000256" key="9">
    <source>
        <dbReference type="ARBA" id="ARBA00038155"/>
    </source>
</evidence>
<dbReference type="GeneID" id="107114865"/>
<keyword evidence="7" id="KW-0325">Glycoprotein</keyword>
<organism evidence="11 12">
    <name type="scientific">Gekko japonicus</name>
    <name type="common">Schlegel's Japanese gecko</name>
    <dbReference type="NCBI Taxonomy" id="146911"/>
    <lineage>
        <taxon>Eukaryota</taxon>
        <taxon>Metazoa</taxon>
        <taxon>Chordata</taxon>
        <taxon>Craniata</taxon>
        <taxon>Vertebrata</taxon>
        <taxon>Euteleostomi</taxon>
        <taxon>Lepidosauria</taxon>
        <taxon>Squamata</taxon>
        <taxon>Bifurcata</taxon>
        <taxon>Gekkota</taxon>
        <taxon>Gekkonidae</taxon>
        <taxon>Gekkoninae</taxon>
        <taxon>Gekko</taxon>
    </lineage>
</organism>
<name>A0ABM1KE14_GEKJA</name>
<comment type="subcellular location">
    <subcellularLocation>
        <location evidence="1">Membrane</location>
        <topology evidence="1">Multi-pass membrane protein</topology>
    </subcellularLocation>
</comment>
<dbReference type="Proteomes" id="UP000694871">
    <property type="component" value="Unplaced"/>
</dbReference>
<evidence type="ECO:0000256" key="7">
    <source>
        <dbReference type="ARBA" id="ARBA00023180"/>
    </source>
</evidence>
<evidence type="ECO:0000256" key="6">
    <source>
        <dbReference type="ARBA" id="ARBA00023136"/>
    </source>
</evidence>
<dbReference type="Pfam" id="PF03185">
    <property type="entry name" value="CaKB"/>
    <property type="match status" value="1"/>
</dbReference>
<evidence type="ECO:0000256" key="2">
    <source>
        <dbReference type="ARBA" id="ARBA00022448"/>
    </source>
</evidence>
<dbReference type="PRINTS" id="PR01450">
    <property type="entry name" value="BKCHANNELB"/>
</dbReference>
<reference evidence="12" key="1">
    <citation type="submission" date="2025-08" db="UniProtKB">
        <authorList>
            <consortium name="RefSeq"/>
        </authorList>
    </citation>
    <scope>IDENTIFICATION</scope>
</reference>
<comment type="similarity">
    <text evidence="9">Belongs to the KCNMB (TC 8.A.14.1) family. KCNMB1 subfamily.</text>
</comment>
<evidence type="ECO:0000256" key="4">
    <source>
        <dbReference type="ARBA" id="ARBA00022989"/>
    </source>
</evidence>
<gene>
    <name evidence="12" type="primary">LOC107114865</name>
</gene>
<dbReference type="PANTHER" id="PTHR10258:SF1">
    <property type="entry name" value="CALCIUM-ACTIVATED POTASSIUM CHANNEL SUBUNIT BETA-1"/>
    <property type="match status" value="1"/>
</dbReference>
<evidence type="ECO:0000313" key="12">
    <source>
        <dbReference type="RefSeq" id="XP_015271951.1"/>
    </source>
</evidence>